<dbReference type="Proteomes" id="UP001206925">
    <property type="component" value="Unassembled WGS sequence"/>
</dbReference>
<dbReference type="AlphaFoldDB" id="A0AAD5DAK4"/>
<evidence type="ECO:0000313" key="2">
    <source>
        <dbReference type="EMBL" id="KAI7756269.1"/>
    </source>
</evidence>
<keyword evidence="3" id="KW-1185">Reference proteome</keyword>
<dbReference type="InterPro" id="IPR025476">
    <property type="entry name" value="Helitron_helicase-like"/>
</dbReference>
<evidence type="ECO:0000259" key="1">
    <source>
        <dbReference type="Pfam" id="PF14214"/>
    </source>
</evidence>
<protein>
    <recommendedName>
        <fullName evidence="1">Helitron helicase-like domain-containing protein</fullName>
    </recommendedName>
</protein>
<feature type="domain" description="Helitron helicase-like" evidence="1">
    <location>
        <begin position="259"/>
        <end position="416"/>
    </location>
</feature>
<name>A0AAD5DAK4_AMBAR</name>
<dbReference type="PANTHER" id="PTHR45786:SF78">
    <property type="entry name" value="ATP-DEPENDENT DNA HELICASE"/>
    <property type="match status" value="1"/>
</dbReference>
<accession>A0AAD5DAK4</accession>
<gene>
    <name evidence="2" type="ORF">M8C21_015503</name>
</gene>
<dbReference type="Pfam" id="PF14214">
    <property type="entry name" value="Helitron_like_N"/>
    <property type="match status" value="1"/>
</dbReference>
<evidence type="ECO:0000313" key="3">
    <source>
        <dbReference type="Proteomes" id="UP001206925"/>
    </source>
</evidence>
<reference evidence="2" key="1">
    <citation type="submission" date="2022-06" db="EMBL/GenBank/DDBJ databases">
        <title>Uncovering the hologenomic basis of an extraordinary plant invasion.</title>
        <authorList>
            <person name="Bieker V.C."/>
            <person name="Martin M.D."/>
            <person name="Gilbert T."/>
            <person name="Hodgins K."/>
            <person name="Battlay P."/>
            <person name="Petersen B."/>
            <person name="Wilson J."/>
        </authorList>
    </citation>
    <scope>NUCLEOTIDE SEQUENCE</scope>
    <source>
        <strain evidence="2">AA19_3_7</strain>
        <tissue evidence="2">Leaf</tissue>
    </source>
</reference>
<dbReference type="PANTHER" id="PTHR45786">
    <property type="entry name" value="DNA BINDING PROTEIN-LIKE"/>
    <property type="match status" value="1"/>
</dbReference>
<proteinExistence type="predicted"/>
<dbReference type="EMBL" id="JAMZMK010000484">
    <property type="protein sequence ID" value="KAI7756269.1"/>
    <property type="molecule type" value="Genomic_DNA"/>
</dbReference>
<sequence>MNGKTMLANSRIPNEFYRLFTSQDEIGKTFRQNIRAYNTNFSFTSMGVTLDDTMTNMRDGVYTFRAHKGIYHKIDQLVPRDGTPRYLQLYFYDPDTELDHRLKWPNLDRNITETLARVLSTNPYVRTFRSLAELGPLDNYKVTLNASVELDQRVYNRPTTSEVAGIWVEGNDNITAYKRSIVVYGRSEYSETIQPYFGCYDPLSYPLFFPNGESGWHPNIPCEGVSINEVHNDHVNFDEDIKEANPQGNRTTVAMREYYCYKFQIRSMENVLLLGGRLLQQFVVDVYIKLETSRLKFYERNQSRIRADLYQGIVDCVHLGEVHPNRVGQRVVLPASFIGGPRDMRRRFLDAMALVQDDGKPDLFLTLTCNPQWPEICDNLKPGQTAQDRPELVSRIFRAKLEDLKEQLFKKHLLGEDEAARQYLYKDFPKYFTWKDSSRSWNRRIVRPQRGRIVSANPAEGERYYLRILLSNIKGPTSFEDLCTVNGEKYTTFRRAALEIGLIENDDSLSQCLTEASLFQFPNALRRLFETIMIFCEPGDIRKLWNEHFDALSEDHRFYYQSVERIRNMNTTYNMQFIVRYKKSMG</sequence>
<comment type="caution">
    <text evidence="2">The sequence shown here is derived from an EMBL/GenBank/DDBJ whole genome shotgun (WGS) entry which is preliminary data.</text>
</comment>
<organism evidence="2 3">
    <name type="scientific">Ambrosia artemisiifolia</name>
    <name type="common">Common ragweed</name>
    <dbReference type="NCBI Taxonomy" id="4212"/>
    <lineage>
        <taxon>Eukaryota</taxon>
        <taxon>Viridiplantae</taxon>
        <taxon>Streptophyta</taxon>
        <taxon>Embryophyta</taxon>
        <taxon>Tracheophyta</taxon>
        <taxon>Spermatophyta</taxon>
        <taxon>Magnoliopsida</taxon>
        <taxon>eudicotyledons</taxon>
        <taxon>Gunneridae</taxon>
        <taxon>Pentapetalae</taxon>
        <taxon>asterids</taxon>
        <taxon>campanulids</taxon>
        <taxon>Asterales</taxon>
        <taxon>Asteraceae</taxon>
        <taxon>Asteroideae</taxon>
        <taxon>Heliantheae alliance</taxon>
        <taxon>Heliantheae</taxon>
        <taxon>Ambrosia</taxon>
    </lineage>
</organism>